<keyword evidence="8" id="KW-1185">Reference proteome</keyword>
<evidence type="ECO:0000256" key="3">
    <source>
        <dbReference type="ARBA" id="ARBA00022490"/>
    </source>
</evidence>
<evidence type="ECO:0000256" key="1">
    <source>
        <dbReference type="ARBA" id="ARBA00001968"/>
    </source>
</evidence>
<evidence type="ECO:0000313" key="7">
    <source>
        <dbReference type="EMBL" id="MBP0723891.1"/>
    </source>
</evidence>
<comment type="catalytic activity">
    <reaction evidence="6">
        <text>dTTP + H2O = dTMP + diphosphate + H(+)</text>
        <dbReference type="Rhea" id="RHEA:28534"/>
        <dbReference type="ChEBI" id="CHEBI:15377"/>
        <dbReference type="ChEBI" id="CHEBI:15378"/>
        <dbReference type="ChEBI" id="CHEBI:33019"/>
        <dbReference type="ChEBI" id="CHEBI:37568"/>
        <dbReference type="ChEBI" id="CHEBI:63528"/>
        <dbReference type="EC" id="3.6.1.9"/>
    </reaction>
</comment>
<dbReference type="PANTHER" id="PTHR43213">
    <property type="entry name" value="BIFUNCTIONAL DTTP/UTP PYROPHOSPHATASE/METHYLTRANSFERASE PROTEIN-RELATED"/>
    <property type="match status" value="1"/>
</dbReference>
<dbReference type="CDD" id="cd00555">
    <property type="entry name" value="Maf"/>
    <property type="match status" value="1"/>
</dbReference>
<evidence type="ECO:0000256" key="2">
    <source>
        <dbReference type="ARBA" id="ARBA00004496"/>
    </source>
</evidence>
<dbReference type="SUPFAM" id="SSF52972">
    <property type="entry name" value="ITPase-like"/>
    <property type="match status" value="1"/>
</dbReference>
<evidence type="ECO:0000256" key="4">
    <source>
        <dbReference type="ARBA" id="ARBA00022801"/>
    </source>
</evidence>
<dbReference type="HAMAP" id="MF_00528">
    <property type="entry name" value="Maf"/>
    <property type="match status" value="1"/>
</dbReference>
<comment type="cofactor">
    <cofactor evidence="1 6">
        <name>a divalent metal cation</name>
        <dbReference type="ChEBI" id="CHEBI:60240"/>
    </cofactor>
</comment>
<reference evidence="7" key="1">
    <citation type="submission" date="2021-04" db="EMBL/GenBank/DDBJ databases">
        <title>Genome seq and assembly of Bacillus sp.</title>
        <authorList>
            <person name="Chhetri G."/>
        </authorList>
    </citation>
    <scope>NUCLEOTIDE SEQUENCE</scope>
    <source>
        <strain evidence="7">RG28</strain>
    </source>
</reference>
<evidence type="ECO:0000313" key="8">
    <source>
        <dbReference type="Proteomes" id="UP000682134"/>
    </source>
</evidence>
<sequence length="187" mass="20636">MTKIILASASPRRKELLSLLKISFEVCKSDVEEIMDQTMHPAELVMKLAEQKATDVYSKYTNSVVIGADTIVTLGGQKLGKPTSEDDAFKMLSLLSGNTHEVYTGVSIQSRGTITNFNVCTKVTFYQLTDEEIHAYIQTGEPMDKAGSYGIQGFGAIFVKEIEGDYYSVVGLPISQLARQLRKLNII</sequence>
<dbReference type="EMBL" id="JAGIYQ010000001">
    <property type="protein sequence ID" value="MBP0723891.1"/>
    <property type="molecule type" value="Genomic_DNA"/>
</dbReference>
<dbReference type="Gene3D" id="3.90.950.10">
    <property type="match status" value="1"/>
</dbReference>
<comment type="similarity">
    <text evidence="6">Belongs to the Maf family. YhdE subfamily.</text>
</comment>
<comment type="function">
    <text evidence="6">Nucleoside triphosphate pyrophosphatase that hydrolyzes dTTP and UTP. May have a dual role in cell division arrest and in preventing the incorporation of modified nucleotides into cellular nucleic acids.</text>
</comment>
<dbReference type="GO" id="GO:0005737">
    <property type="term" value="C:cytoplasm"/>
    <property type="evidence" value="ECO:0007669"/>
    <property type="project" value="UniProtKB-SubCell"/>
</dbReference>
<dbReference type="InterPro" id="IPR003697">
    <property type="entry name" value="Maf-like"/>
</dbReference>
<dbReference type="GO" id="GO:0047429">
    <property type="term" value="F:nucleoside triphosphate diphosphatase activity"/>
    <property type="evidence" value="ECO:0007669"/>
    <property type="project" value="UniProtKB-EC"/>
</dbReference>
<keyword evidence="3 6" id="KW-0963">Cytoplasm</keyword>
<feature type="site" description="Important for substrate specificity" evidence="6">
    <location>
        <position position="152"/>
    </location>
</feature>
<accession>A0A940NJZ5</accession>
<comment type="caution">
    <text evidence="6">Lacks conserved residue(s) required for the propagation of feature annotation.</text>
</comment>
<keyword evidence="4 6" id="KW-0378">Hydrolase</keyword>
<dbReference type="AlphaFoldDB" id="A0A940NJZ5"/>
<organism evidence="7 8">
    <name type="scientific">Gottfriedia endophytica</name>
    <dbReference type="NCBI Taxonomy" id="2820819"/>
    <lineage>
        <taxon>Bacteria</taxon>
        <taxon>Bacillati</taxon>
        <taxon>Bacillota</taxon>
        <taxon>Bacilli</taxon>
        <taxon>Bacillales</taxon>
        <taxon>Bacillaceae</taxon>
        <taxon>Gottfriedia</taxon>
    </lineage>
</organism>
<feature type="site" description="Important for substrate specificity" evidence="6">
    <location>
        <position position="70"/>
    </location>
</feature>
<dbReference type="FunFam" id="3.90.950.10:FF:000005">
    <property type="entry name" value="7-methyl-GTP pyrophosphatase"/>
    <property type="match status" value="1"/>
</dbReference>
<evidence type="ECO:0000256" key="6">
    <source>
        <dbReference type="HAMAP-Rule" id="MF_00528"/>
    </source>
</evidence>
<dbReference type="Pfam" id="PF02545">
    <property type="entry name" value="Maf"/>
    <property type="match status" value="1"/>
</dbReference>
<feature type="active site" description="Proton acceptor" evidence="6">
    <location>
        <position position="69"/>
    </location>
</feature>
<dbReference type="InterPro" id="IPR029001">
    <property type="entry name" value="ITPase-like_fam"/>
</dbReference>
<name>A0A940NJZ5_9BACI</name>
<comment type="catalytic activity">
    <reaction evidence="6">
        <text>UTP + H2O = UMP + diphosphate + H(+)</text>
        <dbReference type="Rhea" id="RHEA:29395"/>
        <dbReference type="ChEBI" id="CHEBI:15377"/>
        <dbReference type="ChEBI" id="CHEBI:15378"/>
        <dbReference type="ChEBI" id="CHEBI:33019"/>
        <dbReference type="ChEBI" id="CHEBI:46398"/>
        <dbReference type="ChEBI" id="CHEBI:57865"/>
        <dbReference type="EC" id="3.6.1.9"/>
    </reaction>
</comment>
<comment type="caution">
    <text evidence="7">The sequence shown here is derived from an EMBL/GenBank/DDBJ whole genome shotgun (WGS) entry which is preliminary data.</text>
</comment>
<evidence type="ECO:0000256" key="5">
    <source>
        <dbReference type="ARBA" id="ARBA00023080"/>
    </source>
</evidence>
<protein>
    <recommendedName>
        <fullName evidence="6">dTTP/UTP pyrophosphatase</fullName>
        <shortName evidence="6">dTTPase/UTPase</shortName>
        <ecNumber evidence="6">3.6.1.9</ecNumber>
    </recommendedName>
    <alternativeName>
        <fullName evidence="6">Nucleoside triphosphate pyrophosphatase</fullName>
    </alternativeName>
    <alternativeName>
        <fullName evidence="6">Nucleotide pyrophosphatase</fullName>
        <shortName evidence="6">Nucleotide PPase</shortName>
    </alternativeName>
</protein>
<feature type="site" description="Important for substrate specificity" evidence="6">
    <location>
        <position position="12"/>
    </location>
</feature>
<dbReference type="PANTHER" id="PTHR43213:SF5">
    <property type="entry name" value="BIFUNCTIONAL DTTP_UTP PYROPHOSPHATASE_METHYLTRANSFERASE PROTEIN-RELATED"/>
    <property type="match status" value="1"/>
</dbReference>
<dbReference type="Proteomes" id="UP000682134">
    <property type="component" value="Unassembled WGS sequence"/>
</dbReference>
<keyword evidence="5 6" id="KW-0546">Nucleotide metabolism</keyword>
<dbReference type="EC" id="3.6.1.9" evidence="6"/>
<dbReference type="PIRSF" id="PIRSF006305">
    <property type="entry name" value="Maf"/>
    <property type="match status" value="1"/>
</dbReference>
<proteinExistence type="inferred from homology"/>
<dbReference type="GO" id="GO:0009117">
    <property type="term" value="P:nucleotide metabolic process"/>
    <property type="evidence" value="ECO:0007669"/>
    <property type="project" value="UniProtKB-KW"/>
</dbReference>
<dbReference type="RefSeq" id="WP_209401759.1">
    <property type="nucleotide sequence ID" value="NZ_JAGIYQ010000001.1"/>
</dbReference>
<dbReference type="NCBIfam" id="TIGR00172">
    <property type="entry name" value="maf"/>
    <property type="match status" value="1"/>
</dbReference>
<gene>
    <name evidence="7" type="primary">maf</name>
    <name evidence="7" type="ORF">J5Y03_01675</name>
</gene>
<comment type="subcellular location">
    <subcellularLocation>
        <location evidence="2 6">Cytoplasm</location>
    </subcellularLocation>
</comment>